<evidence type="ECO:0000256" key="5">
    <source>
        <dbReference type="SAM" id="MobiDB-lite"/>
    </source>
</evidence>
<protein>
    <recommendedName>
        <fullName evidence="4">Phosphate-binding protein</fullName>
    </recommendedName>
</protein>
<dbReference type="PANTHER" id="PTHR42996">
    <property type="entry name" value="PHOSPHATE-BINDING PROTEIN PSTS"/>
    <property type="match status" value="1"/>
</dbReference>
<dbReference type="CDD" id="cd13565">
    <property type="entry name" value="PBP2_PstS"/>
    <property type="match status" value="1"/>
</dbReference>
<keyword evidence="2 4" id="KW-0813">Transport</keyword>
<feature type="chain" id="PRO_5039173038" description="Phosphate-binding protein" evidence="6">
    <location>
        <begin position="25"/>
        <end position="372"/>
    </location>
</feature>
<dbReference type="SUPFAM" id="SSF53850">
    <property type="entry name" value="Periplasmic binding protein-like II"/>
    <property type="match status" value="1"/>
</dbReference>
<dbReference type="EMBL" id="JADOUE010000001">
    <property type="protein sequence ID" value="MBG6122286.1"/>
    <property type="molecule type" value="Genomic_DNA"/>
</dbReference>
<dbReference type="PROSITE" id="PS51257">
    <property type="entry name" value="PROKAR_LIPOPROTEIN"/>
    <property type="match status" value="1"/>
</dbReference>
<evidence type="ECO:0000313" key="8">
    <source>
        <dbReference type="EMBL" id="MBG6122286.1"/>
    </source>
</evidence>
<feature type="domain" description="PBP" evidence="7">
    <location>
        <begin position="48"/>
        <end position="338"/>
    </location>
</feature>
<dbReference type="Proteomes" id="UP000658613">
    <property type="component" value="Unassembled WGS sequence"/>
</dbReference>
<evidence type="ECO:0000256" key="1">
    <source>
        <dbReference type="ARBA" id="ARBA00008725"/>
    </source>
</evidence>
<dbReference type="Pfam" id="PF12849">
    <property type="entry name" value="PBP_like_2"/>
    <property type="match status" value="1"/>
</dbReference>
<dbReference type="RefSeq" id="WP_196824701.1">
    <property type="nucleotide sequence ID" value="NZ_CP046980.1"/>
</dbReference>
<reference evidence="8" key="1">
    <citation type="submission" date="2020-11" db="EMBL/GenBank/DDBJ databases">
        <title>Sequencing the genomes of 1000 actinobacteria strains.</title>
        <authorList>
            <person name="Klenk H.-P."/>
        </authorList>
    </citation>
    <scope>NUCLEOTIDE SEQUENCE</scope>
    <source>
        <strain evidence="8">DSM 45632</strain>
    </source>
</reference>
<dbReference type="NCBIfam" id="TIGR00975">
    <property type="entry name" value="3a0107s03"/>
    <property type="match status" value="1"/>
</dbReference>
<gene>
    <name evidence="8" type="ORF">IW254_001255</name>
</gene>
<evidence type="ECO:0000256" key="2">
    <source>
        <dbReference type="ARBA" id="ARBA00022448"/>
    </source>
</evidence>
<accession>A0A931E1X6</accession>
<name>A0A931E1X6_9CORY</name>
<proteinExistence type="inferred from homology"/>
<feature type="region of interest" description="Disordered" evidence="5">
    <location>
        <begin position="30"/>
        <end position="51"/>
    </location>
</feature>
<comment type="similarity">
    <text evidence="1 4">Belongs to the PstS family.</text>
</comment>
<keyword evidence="3 4" id="KW-0592">Phosphate transport</keyword>
<feature type="signal peptide" evidence="6">
    <location>
        <begin position="1"/>
        <end position="24"/>
    </location>
</feature>
<organism evidence="8 9">
    <name type="scientific">Corynebacterium aquatimens</name>
    <dbReference type="NCBI Taxonomy" id="1190508"/>
    <lineage>
        <taxon>Bacteria</taxon>
        <taxon>Bacillati</taxon>
        <taxon>Actinomycetota</taxon>
        <taxon>Actinomycetes</taxon>
        <taxon>Mycobacteriales</taxon>
        <taxon>Corynebacteriaceae</taxon>
        <taxon>Corynebacterium</taxon>
    </lineage>
</organism>
<evidence type="ECO:0000256" key="3">
    <source>
        <dbReference type="ARBA" id="ARBA00022592"/>
    </source>
</evidence>
<dbReference type="GO" id="GO:0035435">
    <property type="term" value="P:phosphate ion transmembrane transport"/>
    <property type="evidence" value="ECO:0007669"/>
    <property type="project" value="InterPro"/>
</dbReference>
<dbReference type="PIRSF" id="PIRSF002756">
    <property type="entry name" value="PstS"/>
    <property type="match status" value="1"/>
</dbReference>
<dbReference type="AlphaFoldDB" id="A0A931E1X6"/>
<comment type="caution">
    <text evidence="8">The sequence shown here is derived from an EMBL/GenBank/DDBJ whole genome shotgun (WGS) entry which is preliminary data.</text>
</comment>
<dbReference type="InterPro" id="IPR050962">
    <property type="entry name" value="Phosphate-bind_PstS"/>
</dbReference>
<dbReference type="InterPro" id="IPR005673">
    <property type="entry name" value="ABC_phos-bd_PstS"/>
</dbReference>
<keyword evidence="9" id="KW-1185">Reference proteome</keyword>
<evidence type="ECO:0000313" key="9">
    <source>
        <dbReference type="Proteomes" id="UP000658613"/>
    </source>
</evidence>
<keyword evidence="6" id="KW-0732">Signal</keyword>
<evidence type="ECO:0000256" key="6">
    <source>
        <dbReference type="SAM" id="SignalP"/>
    </source>
</evidence>
<dbReference type="GO" id="GO:0043190">
    <property type="term" value="C:ATP-binding cassette (ABC) transporter complex"/>
    <property type="evidence" value="ECO:0007669"/>
    <property type="project" value="InterPro"/>
</dbReference>
<dbReference type="PANTHER" id="PTHR42996:SF1">
    <property type="entry name" value="PHOSPHATE-BINDING PROTEIN PSTS"/>
    <property type="match status" value="1"/>
</dbReference>
<dbReference type="GO" id="GO:0042301">
    <property type="term" value="F:phosphate ion binding"/>
    <property type="evidence" value="ECO:0007669"/>
    <property type="project" value="InterPro"/>
</dbReference>
<dbReference type="Gene3D" id="3.40.190.10">
    <property type="entry name" value="Periplasmic binding protein-like II"/>
    <property type="match status" value="2"/>
</dbReference>
<dbReference type="InterPro" id="IPR024370">
    <property type="entry name" value="PBP_domain"/>
</dbReference>
<sequence length="372" mass="39161">MIKNIKRTAAIFGAVALTSSALVACGGDNGNGGGGDEKDPSQIEGLSGQSGQLVAEGATSQADAMNEVFGLRYQEAVEGATLAYNGTGSGQGVKNFTAGQVAFAGSDSPLKDEEVEPAKQRCNGNEAWHLPMVIGPVAIAYNLEGQDINLTIDNLVDIFKGDIKKWNDSKIADANPDASLPDKDIKVIYRAEESGTSDNFQKFLKAASNGRWDSTGKSFPKAVGAGANKSTGVVKEVEKIDGAITYVEVGAAQASGLQIANIDFGAGPVELNKDSVVKALDNLEFKEGHNEHDLVVDSEALFKQNGEGAYPLILTTYEIVCSAGYDEATGKQVKDFLKVALESQNQTLEDVGYIPVEGKHLERLKAAVDALA</sequence>
<evidence type="ECO:0000256" key="4">
    <source>
        <dbReference type="PIRNR" id="PIRNR002756"/>
    </source>
</evidence>
<evidence type="ECO:0000259" key="7">
    <source>
        <dbReference type="Pfam" id="PF12849"/>
    </source>
</evidence>